<dbReference type="SUPFAM" id="SSF54637">
    <property type="entry name" value="Thioesterase/thiol ester dehydrase-isomerase"/>
    <property type="match status" value="1"/>
</dbReference>
<dbReference type="RefSeq" id="WP_036824615.1">
    <property type="nucleotide sequence ID" value="NZ_AVBF01000106.1"/>
</dbReference>
<organism evidence="5 6">
    <name type="scientific">Pontibacillus yanchengensis Y32</name>
    <dbReference type="NCBI Taxonomy" id="1385514"/>
    <lineage>
        <taxon>Bacteria</taxon>
        <taxon>Bacillati</taxon>
        <taxon>Bacillota</taxon>
        <taxon>Bacilli</taxon>
        <taxon>Bacillales</taxon>
        <taxon>Bacillaceae</taxon>
        <taxon>Pontibacillus</taxon>
    </lineage>
</organism>
<keyword evidence="6" id="KW-1185">Reference proteome</keyword>
<feature type="domain" description="HotDog ACOT-type" evidence="4">
    <location>
        <begin position="7"/>
        <end position="119"/>
    </location>
</feature>
<dbReference type="InterPro" id="IPR029069">
    <property type="entry name" value="HotDog_dom_sf"/>
</dbReference>
<evidence type="ECO:0000259" key="4">
    <source>
        <dbReference type="PROSITE" id="PS51770"/>
    </source>
</evidence>
<evidence type="ECO:0000256" key="1">
    <source>
        <dbReference type="ARBA" id="ARBA00010458"/>
    </source>
</evidence>
<dbReference type="Proteomes" id="UP000030147">
    <property type="component" value="Unassembled WGS sequence"/>
</dbReference>
<keyword evidence="2 3" id="KW-0378">Hydrolase</keyword>
<evidence type="ECO:0000313" key="6">
    <source>
        <dbReference type="Proteomes" id="UP000030147"/>
    </source>
</evidence>
<dbReference type="PROSITE" id="PS51770">
    <property type="entry name" value="HOTDOG_ACOT"/>
    <property type="match status" value="1"/>
</dbReference>
<dbReference type="InterPro" id="IPR033120">
    <property type="entry name" value="HOTDOG_ACOT"/>
</dbReference>
<gene>
    <name evidence="5" type="ORF">N782_03685</name>
</gene>
<dbReference type="AlphaFoldDB" id="A0A0A2TNH9"/>
<sequence>MEKKPCIDSLVVKNSHVLPTDTNNHGTLFGGQLMAYIDDVAAIAATRHARATVVTASTDSVDFLYPVNAGDAICLEAFVTWTRNTSMEVFVKAVKEELLTGKRAVCATAFITMVAVDDTNTPQEVPTVYPETDEEHWLHSGAAARAQHRKERRGVSKEFANRFGTDFPWKRD</sequence>
<dbReference type="OrthoDB" id="9791628at2"/>
<dbReference type="GO" id="GO:0009062">
    <property type="term" value="P:fatty acid catabolic process"/>
    <property type="evidence" value="ECO:0007669"/>
    <property type="project" value="TreeGrafter"/>
</dbReference>
<dbReference type="Gene3D" id="3.10.129.10">
    <property type="entry name" value="Hotdog Thioesterase"/>
    <property type="match status" value="1"/>
</dbReference>
<dbReference type="GO" id="GO:0052816">
    <property type="term" value="F:long-chain fatty acyl-CoA hydrolase activity"/>
    <property type="evidence" value="ECO:0007669"/>
    <property type="project" value="TreeGrafter"/>
</dbReference>
<dbReference type="CDD" id="cd03442">
    <property type="entry name" value="BFIT_BACH"/>
    <property type="match status" value="1"/>
</dbReference>
<dbReference type="Pfam" id="PF03061">
    <property type="entry name" value="4HBT"/>
    <property type="match status" value="1"/>
</dbReference>
<dbReference type="GO" id="GO:0006637">
    <property type="term" value="P:acyl-CoA metabolic process"/>
    <property type="evidence" value="ECO:0007669"/>
    <property type="project" value="TreeGrafter"/>
</dbReference>
<protein>
    <submittedName>
        <fullName evidence="5">Acyl-CoA hydrolase</fullName>
    </submittedName>
</protein>
<dbReference type="PANTHER" id="PTHR11049:SF24">
    <property type="entry name" value="CYTOSOLIC ACYL COENZYME A THIOESTER HYDROLASE"/>
    <property type="match status" value="1"/>
</dbReference>
<evidence type="ECO:0000256" key="3">
    <source>
        <dbReference type="PROSITE-ProRule" id="PRU01106"/>
    </source>
</evidence>
<comment type="caution">
    <text evidence="5">The sequence shown here is derived from an EMBL/GenBank/DDBJ whole genome shotgun (WGS) entry which is preliminary data.</text>
</comment>
<dbReference type="InterPro" id="IPR006683">
    <property type="entry name" value="Thioestr_dom"/>
</dbReference>
<proteinExistence type="inferred from homology"/>
<dbReference type="eggNOG" id="COG1607">
    <property type="taxonomic scope" value="Bacteria"/>
</dbReference>
<evidence type="ECO:0000313" key="5">
    <source>
        <dbReference type="EMBL" id="KGP70860.1"/>
    </source>
</evidence>
<dbReference type="STRING" id="1385514.N782_03685"/>
<accession>A0A0A2TNH9</accession>
<evidence type="ECO:0000256" key="2">
    <source>
        <dbReference type="ARBA" id="ARBA00022801"/>
    </source>
</evidence>
<name>A0A0A2TNH9_9BACI</name>
<dbReference type="InterPro" id="IPR040170">
    <property type="entry name" value="Cytosol_ACT"/>
</dbReference>
<comment type="similarity">
    <text evidence="1">Belongs to the acyl coenzyme A hydrolase family.</text>
</comment>
<reference evidence="5 6" key="1">
    <citation type="journal article" date="2015" name="Stand. Genomic Sci.">
        <title>High quality draft genome sequence of the moderately halophilic bacterium Pontibacillus yanchengensis Y32(T) and comparison among Pontibacillus genomes.</title>
        <authorList>
            <person name="Huang J."/>
            <person name="Qiao Z.X."/>
            <person name="Tang J.W."/>
            <person name="Wang G."/>
        </authorList>
    </citation>
    <scope>NUCLEOTIDE SEQUENCE [LARGE SCALE GENOMIC DNA]</scope>
    <source>
        <strain evidence="5 6">Y32</strain>
    </source>
</reference>
<dbReference type="EMBL" id="AVBF01000106">
    <property type="protein sequence ID" value="KGP70860.1"/>
    <property type="molecule type" value="Genomic_DNA"/>
</dbReference>
<dbReference type="PANTHER" id="PTHR11049">
    <property type="entry name" value="ACYL COENZYME A THIOESTER HYDROLASE"/>
    <property type="match status" value="1"/>
</dbReference>
<dbReference type="GO" id="GO:0005829">
    <property type="term" value="C:cytosol"/>
    <property type="evidence" value="ECO:0007669"/>
    <property type="project" value="TreeGrafter"/>
</dbReference>